<dbReference type="EMBL" id="KY407660">
    <property type="protein sequence ID" value="ARK14809.1"/>
    <property type="molecule type" value="Genomic_DNA"/>
</dbReference>
<geneLocation type="chloroplast" evidence="2"/>
<dbReference type="GeneID" id="32884395"/>
<reference evidence="2" key="1">
    <citation type="journal article" date="2017" name="Sci. Rep.">
        <title>Divergent copies of the large inverted repeat in the chloroplast genomes of ulvophycean green algae.</title>
        <authorList>
            <person name="Turmel M."/>
            <person name="Otis C."/>
            <person name="Lemieux C."/>
        </authorList>
    </citation>
    <scope>NUCLEOTIDE SEQUENCE</scope>
</reference>
<dbReference type="PANTHER" id="PTHR36181:SF4">
    <property type="entry name" value="LAGLIDADG ENDONUCLEASE"/>
    <property type="match status" value="1"/>
</dbReference>
<keyword evidence="2" id="KW-0150">Chloroplast</keyword>
<keyword evidence="2" id="KW-0540">Nuclease</keyword>
<protein>
    <submittedName>
        <fullName evidence="2">Putative LAGLIDADG homing endonuclease</fullName>
    </submittedName>
</protein>
<dbReference type="RefSeq" id="YP_009367834.1">
    <property type="nucleotide sequence ID" value="NC_034713.1"/>
</dbReference>
<sequence>MTSLFVKLFNKGSPMVPRVPSTGVLCTPQAVTRRLPHSCNLRTTSKRRYSSFKKRYRDLVEKHGEPPTLTKEYLIYLAGFIEGEGSFTSNITYSPRAKVAVKVDCIFNITQHVDGIVHLIAMMKHFRSGTILLKSGSNNTYVYSLQNKQALQEHVVPYYKKYGLKFTCAEKANTFVAWRKVLDCLIKKAHLTYTGLTTEIIPNVYKLNPKKGKIKKLSYENIQIYLKLFHDGKVNEAVTFLEANKTR</sequence>
<feature type="domain" description="Homing endonuclease LAGLIDADG" evidence="1">
    <location>
        <begin position="77"/>
        <end position="181"/>
    </location>
</feature>
<keyword evidence="2" id="KW-0934">Plastid</keyword>
<dbReference type="InterPro" id="IPR004860">
    <property type="entry name" value="LAGLIDADG_dom"/>
</dbReference>
<evidence type="ECO:0000259" key="1">
    <source>
        <dbReference type="Pfam" id="PF00961"/>
    </source>
</evidence>
<keyword evidence="2" id="KW-0255">Endonuclease</keyword>
<accession>A0A1W6EHC6</accession>
<dbReference type="PANTHER" id="PTHR36181">
    <property type="entry name" value="INTRON-ENCODED ENDONUCLEASE AI3-RELATED"/>
    <property type="match status" value="1"/>
</dbReference>
<dbReference type="GO" id="GO:0005739">
    <property type="term" value="C:mitochondrion"/>
    <property type="evidence" value="ECO:0007669"/>
    <property type="project" value="UniProtKB-ARBA"/>
</dbReference>
<keyword evidence="2" id="KW-0378">Hydrolase</keyword>
<dbReference type="Gene3D" id="3.10.28.10">
    <property type="entry name" value="Homing endonucleases"/>
    <property type="match status" value="1"/>
</dbReference>
<dbReference type="Pfam" id="PF00961">
    <property type="entry name" value="LAGLIDADG_1"/>
    <property type="match status" value="1"/>
</dbReference>
<dbReference type="SUPFAM" id="SSF55608">
    <property type="entry name" value="Homing endonucleases"/>
    <property type="match status" value="1"/>
</dbReference>
<dbReference type="GeneID" id="32884404"/>
<gene>
    <name evidence="2" type="primary">orf247</name>
</gene>
<organism evidence="2">
    <name type="scientific">Neodangemannia microcystis</name>
    <dbReference type="NCBI Taxonomy" id="173495"/>
    <lineage>
        <taxon>Eukaryota</taxon>
        <taxon>Viridiplantae</taxon>
        <taxon>Chlorophyta</taxon>
        <taxon>core chlorophytes</taxon>
        <taxon>Ulvophyceae</taxon>
        <taxon>OUU clade</taxon>
        <taxon>Oltmannsiellopsidales</taxon>
        <taxon>Oltmannsiellopsidaceae</taxon>
        <taxon>Neodangemannia</taxon>
    </lineage>
</organism>
<dbReference type="RefSeq" id="YP_009367795.1">
    <property type="nucleotide sequence ID" value="NC_034713.1"/>
</dbReference>
<dbReference type="GO" id="GO:0004519">
    <property type="term" value="F:endonuclease activity"/>
    <property type="evidence" value="ECO:0007669"/>
    <property type="project" value="UniProtKB-KW"/>
</dbReference>
<name>A0A1W6EHC6_9CHLO</name>
<dbReference type="EMBL" id="KY407660">
    <property type="protein sequence ID" value="ARK14805.1"/>
    <property type="molecule type" value="Genomic_DNA"/>
</dbReference>
<proteinExistence type="predicted"/>
<dbReference type="InterPro" id="IPR027434">
    <property type="entry name" value="Homing_endonucl"/>
</dbReference>
<evidence type="ECO:0000313" key="2">
    <source>
        <dbReference type="EMBL" id="ARK14809.1"/>
    </source>
</evidence>
<dbReference type="AlphaFoldDB" id="A0A1W6EHC6"/>
<dbReference type="InterPro" id="IPR051289">
    <property type="entry name" value="LAGLIDADG_Endonuclease"/>
</dbReference>